<dbReference type="Proteomes" id="UP000054516">
    <property type="component" value="Unassembled WGS sequence"/>
</dbReference>
<dbReference type="AlphaFoldDB" id="A0A1W2TGH5"/>
<reference evidence="2" key="1">
    <citation type="submission" date="2016-03" db="EMBL/GenBank/DDBJ databases">
        <title>Draft genome sequence of Rosellinia necatrix.</title>
        <authorList>
            <person name="Kanematsu S."/>
        </authorList>
    </citation>
    <scope>NUCLEOTIDE SEQUENCE [LARGE SCALE GENOMIC DNA]</scope>
    <source>
        <strain evidence="2">W97</strain>
    </source>
</reference>
<accession>A0A1W2TGH5</accession>
<feature type="region of interest" description="Disordered" evidence="1">
    <location>
        <begin position="101"/>
        <end position="132"/>
    </location>
</feature>
<organism evidence="2">
    <name type="scientific">Rosellinia necatrix</name>
    <name type="common">White root-rot fungus</name>
    <dbReference type="NCBI Taxonomy" id="77044"/>
    <lineage>
        <taxon>Eukaryota</taxon>
        <taxon>Fungi</taxon>
        <taxon>Dikarya</taxon>
        <taxon>Ascomycota</taxon>
        <taxon>Pezizomycotina</taxon>
        <taxon>Sordariomycetes</taxon>
        <taxon>Xylariomycetidae</taxon>
        <taxon>Xylariales</taxon>
        <taxon>Xylariaceae</taxon>
        <taxon>Rosellinia</taxon>
    </lineage>
</organism>
<dbReference type="EMBL" id="DF977468">
    <property type="protein sequence ID" value="GAP87197.2"/>
    <property type="molecule type" value="Genomic_DNA"/>
</dbReference>
<feature type="compositionally biased region" description="Pro residues" evidence="1">
    <location>
        <begin position="114"/>
        <end position="129"/>
    </location>
</feature>
<evidence type="ECO:0000256" key="1">
    <source>
        <dbReference type="SAM" id="MobiDB-lite"/>
    </source>
</evidence>
<name>A0A1W2TGH5_ROSNE</name>
<evidence type="ECO:0000313" key="3">
    <source>
        <dbReference type="Proteomes" id="UP000054516"/>
    </source>
</evidence>
<keyword evidence="3" id="KW-1185">Reference proteome</keyword>
<protein>
    <submittedName>
        <fullName evidence="2">Uncharacterized protein</fullName>
    </submittedName>
</protein>
<dbReference type="OrthoDB" id="4770300at2759"/>
<gene>
    <name evidence="2" type="ORF">SAMD00023353_2300670</name>
</gene>
<sequence>MSCSFRANWMYSDPYAYQYSDIAASHDLHAATLSQQETVDSGDLCELEGSSPTDMTRHELATDLPMETVHDSRQIMREPSYPPRSSRGRLSVIGGSLKYSSRRVHARRVSAPTAPTPYVPKTSPPPQPPGAGLISASDHDPTPVQYYALDTPPSVQCIQPGRMYDNGLVPALEHDSTRFRYYAPNTSSHTQHTQPRHIYDDGPMSVDENASARKGPGCDFDTILRNIGQIPKKDGGKLGRERSIRYYDRYSSNSG</sequence>
<proteinExistence type="predicted"/>
<feature type="region of interest" description="Disordered" evidence="1">
    <location>
        <begin position="185"/>
        <end position="214"/>
    </location>
</feature>
<evidence type="ECO:0000313" key="2">
    <source>
        <dbReference type="EMBL" id="GAP87197.2"/>
    </source>
</evidence>